<comment type="caution">
    <text evidence="4">The sequence shown here is derived from an EMBL/GenBank/DDBJ whole genome shotgun (WGS) entry which is preliminary data.</text>
</comment>
<proteinExistence type="inferred from homology"/>
<dbReference type="InterPro" id="IPR050821">
    <property type="entry name" value="Cytosolic_carboxypeptidase"/>
</dbReference>
<dbReference type="GO" id="GO:0008270">
    <property type="term" value="F:zinc ion binding"/>
    <property type="evidence" value="ECO:0007669"/>
    <property type="project" value="InterPro"/>
</dbReference>
<evidence type="ECO:0000313" key="4">
    <source>
        <dbReference type="EMBL" id="MBB6522694.1"/>
    </source>
</evidence>
<name>A0A7X0MY50_9GAMM</name>
<comment type="cofactor">
    <cofactor evidence="1">
        <name>Zn(2+)</name>
        <dbReference type="ChEBI" id="CHEBI:29105"/>
    </cofactor>
</comment>
<dbReference type="AlphaFoldDB" id="A0A7X0MY50"/>
<dbReference type="PANTHER" id="PTHR12756:SF11">
    <property type="entry name" value="CYTOSOLIC CARBOXYPEPTIDASE 1"/>
    <property type="match status" value="1"/>
</dbReference>
<dbReference type="GO" id="GO:0006508">
    <property type="term" value="P:proteolysis"/>
    <property type="evidence" value="ECO:0007669"/>
    <property type="project" value="InterPro"/>
</dbReference>
<dbReference type="Gene3D" id="3.40.630.10">
    <property type="entry name" value="Zn peptidases"/>
    <property type="match status" value="1"/>
</dbReference>
<dbReference type="GO" id="GO:0004181">
    <property type="term" value="F:metallocarboxypeptidase activity"/>
    <property type="evidence" value="ECO:0007669"/>
    <property type="project" value="InterPro"/>
</dbReference>
<dbReference type="PANTHER" id="PTHR12756">
    <property type="entry name" value="CYTOSOLIC CARBOXYPEPTIDASE"/>
    <property type="match status" value="1"/>
</dbReference>
<organism evidence="4 5">
    <name type="scientific">Pseudoteredinibacter isoporae</name>
    <dbReference type="NCBI Taxonomy" id="570281"/>
    <lineage>
        <taxon>Bacteria</taxon>
        <taxon>Pseudomonadati</taxon>
        <taxon>Pseudomonadota</taxon>
        <taxon>Gammaproteobacteria</taxon>
        <taxon>Cellvibrionales</taxon>
        <taxon>Cellvibrionaceae</taxon>
        <taxon>Pseudoteredinibacter</taxon>
    </lineage>
</organism>
<evidence type="ECO:0000259" key="3">
    <source>
        <dbReference type="PROSITE" id="PS52035"/>
    </source>
</evidence>
<feature type="active site" description="Proton donor/acceptor" evidence="2">
    <location>
        <position position="339"/>
    </location>
</feature>
<dbReference type="InterPro" id="IPR040626">
    <property type="entry name" value="Pepdidase_M14_N"/>
</dbReference>
<accession>A0A7X0MY50</accession>
<dbReference type="SUPFAM" id="SSF53187">
    <property type="entry name" value="Zn-dependent exopeptidases"/>
    <property type="match status" value="1"/>
</dbReference>
<evidence type="ECO:0000313" key="5">
    <source>
        <dbReference type="Proteomes" id="UP000528457"/>
    </source>
</evidence>
<reference evidence="4 5" key="1">
    <citation type="submission" date="2020-08" db="EMBL/GenBank/DDBJ databases">
        <title>Genomic Encyclopedia of Type Strains, Phase IV (KMG-IV): sequencing the most valuable type-strain genomes for metagenomic binning, comparative biology and taxonomic classification.</title>
        <authorList>
            <person name="Goeker M."/>
        </authorList>
    </citation>
    <scope>NUCLEOTIDE SEQUENCE [LARGE SCALE GENOMIC DNA]</scope>
    <source>
        <strain evidence="4 5">DSM 22368</strain>
    </source>
</reference>
<dbReference type="EMBL" id="JACHHT010000002">
    <property type="protein sequence ID" value="MBB6522694.1"/>
    <property type="molecule type" value="Genomic_DNA"/>
</dbReference>
<dbReference type="Proteomes" id="UP000528457">
    <property type="component" value="Unassembled WGS sequence"/>
</dbReference>
<dbReference type="PROSITE" id="PS52035">
    <property type="entry name" value="PEPTIDASE_M14"/>
    <property type="match status" value="1"/>
</dbReference>
<dbReference type="CDD" id="cd06234">
    <property type="entry name" value="M14_PaCCP-like"/>
    <property type="match status" value="1"/>
</dbReference>
<protein>
    <submittedName>
        <fullName evidence="4">Murein tripeptide amidase MpaA</fullName>
    </submittedName>
</protein>
<gene>
    <name evidence="4" type="ORF">HNR48_002979</name>
</gene>
<dbReference type="Gene3D" id="2.60.40.3120">
    <property type="match status" value="1"/>
</dbReference>
<sequence>MNTAVSIASDFDGGNIVVKDANHPEEIRLEIRRDIAADYFQWFYFSVNTQAGQQLGFSLDNAEKASYSDAWDGYNVVASYDRESWFRVPAEYKDGKLIWQHMPEQDQVYYSYFAPYDKARHQQLLSFIDEHDRCEQIDRCTTVDGHSVELFKFSAGESSAQKRKLWLIARQHPGETMAEWFMEGLLKKLFTLPNSEALLAGADIYFVVNMNPDGSWAGNLRTNGAGTDLNRAWQDPSEESSPEVLMVRNAMDKIGVDMFLDIHGDEELPYVFTAGCEGNPGYSLRLQELEERFRRRYQEINPDFQSVYGYDKDEPGKADLRIACNQVGQRFDCLAFTIEMPFKDNANIPDPQEGWSPERSKKLGVSTLELMAELLPDLR</sequence>
<dbReference type="RefSeq" id="WP_166845398.1">
    <property type="nucleotide sequence ID" value="NZ_JAAONY010000002.1"/>
</dbReference>
<comment type="similarity">
    <text evidence="2">Belongs to the peptidase M14 family.</text>
</comment>
<evidence type="ECO:0000256" key="2">
    <source>
        <dbReference type="PROSITE-ProRule" id="PRU01379"/>
    </source>
</evidence>
<dbReference type="InParanoid" id="A0A7X0MY50"/>
<dbReference type="Pfam" id="PF00246">
    <property type="entry name" value="Peptidase_M14"/>
    <property type="match status" value="1"/>
</dbReference>
<dbReference type="InterPro" id="IPR000834">
    <property type="entry name" value="Peptidase_M14"/>
</dbReference>
<feature type="domain" description="Peptidase M14" evidence="3">
    <location>
        <begin position="114"/>
        <end position="378"/>
    </location>
</feature>
<dbReference type="Pfam" id="PF18027">
    <property type="entry name" value="Pepdidase_M14_N"/>
    <property type="match status" value="1"/>
</dbReference>
<keyword evidence="5" id="KW-1185">Reference proteome</keyword>
<evidence type="ECO:0000256" key="1">
    <source>
        <dbReference type="ARBA" id="ARBA00001947"/>
    </source>
</evidence>